<evidence type="ECO:0000313" key="1">
    <source>
        <dbReference type="EMBL" id="ACL67094.1"/>
    </source>
</evidence>
<protein>
    <submittedName>
        <fullName evidence="1">Uncharacterized protein</fullName>
    </submittedName>
</protein>
<dbReference type="RefSeq" id="WP_015934852.1">
    <property type="nucleotide sequence ID" value="NC_011891.1"/>
</dbReference>
<name>B8J6X2_ANAD2</name>
<dbReference type="EMBL" id="CP001359">
    <property type="protein sequence ID" value="ACL67094.1"/>
    <property type="molecule type" value="Genomic_DNA"/>
</dbReference>
<dbReference type="HOGENOM" id="CLU_2230847_0_0_7"/>
<gene>
    <name evidence="1" type="ordered locus">A2cp1_3769</name>
</gene>
<accession>B8J6X2</accession>
<reference evidence="1" key="1">
    <citation type="submission" date="2009-01" db="EMBL/GenBank/DDBJ databases">
        <title>Complete sequence of Anaeromyxobacter dehalogenans 2CP-1.</title>
        <authorList>
            <consortium name="US DOE Joint Genome Institute"/>
            <person name="Lucas S."/>
            <person name="Copeland A."/>
            <person name="Lapidus A."/>
            <person name="Glavina del Rio T."/>
            <person name="Dalin E."/>
            <person name="Tice H."/>
            <person name="Bruce D."/>
            <person name="Goodwin L."/>
            <person name="Pitluck S."/>
            <person name="Saunders E."/>
            <person name="Brettin T."/>
            <person name="Detter J.C."/>
            <person name="Han C."/>
            <person name="Larimer F."/>
            <person name="Land M."/>
            <person name="Hauser L."/>
            <person name="Kyrpides N."/>
            <person name="Ovchinnikova G."/>
            <person name="Beliaev A.S."/>
            <person name="Richardson P."/>
        </authorList>
    </citation>
    <scope>NUCLEOTIDE SEQUENCE</scope>
    <source>
        <strain evidence="1">2CP-1</strain>
    </source>
</reference>
<dbReference type="AlphaFoldDB" id="B8J6X2"/>
<organism evidence="1 2">
    <name type="scientific">Anaeromyxobacter dehalogenans (strain ATCC BAA-258 / DSM 21875 / 2CP-1)</name>
    <dbReference type="NCBI Taxonomy" id="455488"/>
    <lineage>
        <taxon>Bacteria</taxon>
        <taxon>Pseudomonadati</taxon>
        <taxon>Myxococcota</taxon>
        <taxon>Myxococcia</taxon>
        <taxon>Myxococcales</taxon>
        <taxon>Cystobacterineae</taxon>
        <taxon>Anaeromyxobacteraceae</taxon>
        <taxon>Anaeromyxobacter</taxon>
    </lineage>
</organism>
<sequence length="105" mass="10755">MLERGLAAGEYRLTGTLGARLEGSGALVTRQLFSAPATLAARTPPAEPCQAHEDRPSRFGVVSPSGWLAGAVATRRVSLWRWQAEGVATVAGGPGGAVLLVGAAF</sequence>
<proteinExistence type="predicted"/>
<keyword evidence="2" id="KW-1185">Reference proteome</keyword>
<dbReference type="KEGG" id="acp:A2cp1_3769"/>
<dbReference type="Proteomes" id="UP000007089">
    <property type="component" value="Chromosome"/>
</dbReference>
<evidence type="ECO:0000313" key="2">
    <source>
        <dbReference type="Proteomes" id="UP000007089"/>
    </source>
</evidence>